<sequence>MSFKVSVCSHEIFQKDKWEKFFKNLSELLGIELIAYLLYKKGYHSIAKFKDQVDKFLIVGKLPLEEIKKKEFIKIAIISHSFYIFPLLALSYRLNVSFCKIQILLTNSHQETLEKVISGEAEKLVLFLRNFLLRHAIFSCLIQKVFIKKK</sequence>
<dbReference type="Proteomes" id="UP000235619">
    <property type="component" value="Unassembled WGS sequence"/>
</dbReference>
<proteinExistence type="predicted"/>
<organism evidence="1 2">
    <name type="scientific">Thermodesulfobacterium geofontis</name>
    <dbReference type="NCBI Taxonomy" id="1295609"/>
    <lineage>
        <taxon>Bacteria</taxon>
        <taxon>Pseudomonadati</taxon>
        <taxon>Thermodesulfobacteriota</taxon>
        <taxon>Thermodesulfobacteria</taxon>
        <taxon>Thermodesulfobacteriales</taxon>
        <taxon>Thermodesulfobacteriaceae</taxon>
        <taxon>Thermodesulfobacterium</taxon>
    </lineage>
</organism>
<gene>
    <name evidence="1" type="ORF">C0169_03095</name>
</gene>
<evidence type="ECO:0000313" key="2">
    <source>
        <dbReference type="Proteomes" id="UP000235619"/>
    </source>
</evidence>
<evidence type="ECO:0000313" key="1">
    <source>
        <dbReference type="EMBL" id="PMP97418.1"/>
    </source>
</evidence>
<name>A0A2N7QF69_9BACT</name>
<reference evidence="1 2" key="1">
    <citation type="submission" date="2018-01" db="EMBL/GenBank/DDBJ databases">
        <title>Metagenomic assembled genomes from two thermal pools in the Uzon Caldera, Kamchatka, Russia.</title>
        <authorList>
            <person name="Wilkins L."/>
            <person name="Ettinger C."/>
        </authorList>
    </citation>
    <scope>NUCLEOTIDE SEQUENCE [LARGE SCALE GENOMIC DNA]</scope>
    <source>
        <strain evidence="1">ARK-04</strain>
    </source>
</reference>
<protein>
    <submittedName>
        <fullName evidence="1">Uncharacterized protein</fullName>
    </submittedName>
</protein>
<dbReference type="AlphaFoldDB" id="A0A2N7QF69"/>
<comment type="caution">
    <text evidence="1">The sequence shown here is derived from an EMBL/GenBank/DDBJ whole genome shotgun (WGS) entry which is preliminary data.</text>
</comment>
<dbReference type="EMBL" id="PNJD01000185">
    <property type="protein sequence ID" value="PMP97418.1"/>
    <property type="molecule type" value="Genomic_DNA"/>
</dbReference>
<accession>A0A2N7QF69</accession>